<evidence type="ECO:0000313" key="1">
    <source>
        <dbReference type="EMBL" id="CDW19734.1"/>
    </source>
</evidence>
<sequence>MVHPSFDVAKLSSPLHRKTLPIHNVSTPMFDRGDFSSSKHLFCSFNQTSLIVKINLPLKL</sequence>
<reference evidence="1" key="1">
    <citation type="submission" date="2014-05" db="EMBL/GenBank/DDBJ databases">
        <authorList>
            <person name="Chronopoulou M."/>
        </authorList>
    </citation>
    <scope>NUCLEOTIDE SEQUENCE</scope>
    <source>
        <tissue evidence="1">Whole organism</tissue>
    </source>
</reference>
<organism evidence="1">
    <name type="scientific">Lepeophtheirus salmonis</name>
    <name type="common">Salmon louse</name>
    <name type="synonym">Caligus salmonis</name>
    <dbReference type="NCBI Taxonomy" id="72036"/>
    <lineage>
        <taxon>Eukaryota</taxon>
        <taxon>Metazoa</taxon>
        <taxon>Ecdysozoa</taxon>
        <taxon>Arthropoda</taxon>
        <taxon>Crustacea</taxon>
        <taxon>Multicrustacea</taxon>
        <taxon>Hexanauplia</taxon>
        <taxon>Copepoda</taxon>
        <taxon>Siphonostomatoida</taxon>
        <taxon>Caligidae</taxon>
        <taxon>Lepeophtheirus</taxon>
    </lineage>
</organism>
<dbReference type="EMBL" id="HACA01002373">
    <property type="protein sequence ID" value="CDW19734.1"/>
    <property type="molecule type" value="Transcribed_RNA"/>
</dbReference>
<protein>
    <submittedName>
        <fullName evidence="1">Uncharacterized protein</fullName>
    </submittedName>
</protein>
<name>A0A0K2T125_LEPSM</name>
<proteinExistence type="predicted"/>
<dbReference type="AlphaFoldDB" id="A0A0K2T125"/>
<accession>A0A0K2T125</accession>